<dbReference type="Gene3D" id="3.20.20.100">
    <property type="entry name" value="NADP-dependent oxidoreductase domain"/>
    <property type="match status" value="1"/>
</dbReference>
<dbReference type="InterPro" id="IPR036812">
    <property type="entry name" value="NAD(P)_OxRdtase_dom_sf"/>
</dbReference>
<proteinExistence type="predicted"/>
<gene>
    <name evidence="3" type="ORF">PECAL_5P02970</name>
</gene>
<dbReference type="PROSITE" id="PS51318">
    <property type="entry name" value="TAT"/>
    <property type="match status" value="1"/>
</dbReference>
<dbReference type="InterPro" id="IPR023210">
    <property type="entry name" value="NADP_OxRdtase_dom"/>
</dbReference>
<evidence type="ECO:0000313" key="4">
    <source>
        <dbReference type="Proteomes" id="UP000789595"/>
    </source>
</evidence>
<feature type="domain" description="NADP-dependent oxidoreductase" evidence="2">
    <location>
        <begin position="64"/>
        <end position="308"/>
    </location>
</feature>
<dbReference type="PRINTS" id="PR00069">
    <property type="entry name" value="ALDKETRDTASE"/>
</dbReference>
<evidence type="ECO:0000256" key="1">
    <source>
        <dbReference type="SAM" id="SignalP"/>
    </source>
</evidence>
<feature type="signal peptide" evidence="1">
    <location>
        <begin position="1"/>
        <end position="21"/>
    </location>
</feature>
<keyword evidence="4" id="KW-1185">Reference proteome</keyword>
<evidence type="ECO:0000259" key="2">
    <source>
        <dbReference type="Pfam" id="PF00248"/>
    </source>
</evidence>
<comment type="caution">
    <text evidence="3">The sequence shown here is derived from an EMBL/GenBank/DDBJ whole genome shotgun (WGS) entry which is preliminary data.</text>
</comment>
<evidence type="ECO:0000313" key="3">
    <source>
        <dbReference type="EMBL" id="CAH0375754.1"/>
    </source>
</evidence>
<sequence>MHCLRALLVCTAAAAVAPVSRRSLLKTTGAAAVATPLAANAADKQPLLAAGTIAVPRVGFGLYKTAPEETKAAVALALEAGVRHFDTAAAYNNEAELGAALREGDTGENVFITTKVAATAGASARDAVAAAADRLKRAPDCVYIHSPLAPREKRLETWAALNEARREGLCRTLGAANCGLRHLKEFEIAGPAPALVQLELSPYNQRPAEVAWARGNRAVVTCAAWSKLSGAYNWGSDAAYKTLNAACKAHGATKAQILVRWALQRGFVPLPRSGVSDSVQRLAIAQNSLAGVEGWQLSAQEMRSLNQLEDRLASGRLGRADGWTADQVEGPDWDPTTYVD</sequence>
<dbReference type="EMBL" id="CAKKNE010000005">
    <property type="protein sequence ID" value="CAH0375754.1"/>
    <property type="molecule type" value="Genomic_DNA"/>
</dbReference>
<accession>A0A8J2SYY3</accession>
<dbReference type="GO" id="GO:0016491">
    <property type="term" value="F:oxidoreductase activity"/>
    <property type="evidence" value="ECO:0007669"/>
    <property type="project" value="InterPro"/>
</dbReference>
<dbReference type="PANTHER" id="PTHR43827:SF13">
    <property type="entry name" value="ALDO_KETO REDUCTASE FAMILY PROTEIN"/>
    <property type="match status" value="1"/>
</dbReference>
<dbReference type="AlphaFoldDB" id="A0A8J2SYY3"/>
<dbReference type="Proteomes" id="UP000789595">
    <property type="component" value="Unassembled WGS sequence"/>
</dbReference>
<dbReference type="Pfam" id="PF00248">
    <property type="entry name" value="Aldo_ket_red"/>
    <property type="match status" value="1"/>
</dbReference>
<dbReference type="SUPFAM" id="SSF51430">
    <property type="entry name" value="NAD(P)-linked oxidoreductase"/>
    <property type="match status" value="1"/>
</dbReference>
<feature type="chain" id="PRO_5035166646" description="NADP-dependent oxidoreductase domain-containing protein" evidence="1">
    <location>
        <begin position="22"/>
        <end position="340"/>
    </location>
</feature>
<organism evidence="3 4">
    <name type="scientific">Pelagomonas calceolata</name>
    <dbReference type="NCBI Taxonomy" id="35677"/>
    <lineage>
        <taxon>Eukaryota</taxon>
        <taxon>Sar</taxon>
        <taxon>Stramenopiles</taxon>
        <taxon>Ochrophyta</taxon>
        <taxon>Pelagophyceae</taxon>
        <taxon>Pelagomonadales</taxon>
        <taxon>Pelagomonadaceae</taxon>
        <taxon>Pelagomonas</taxon>
    </lineage>
</organism>
<dbReference type="PANTHER" id="PTHR43827">
    <property type="entry name" value="2,5-DIKETO-D-GLUCONIC ACID REDUCTASE"/>
    <property type="match status" value="1"/>
</dbReference>
<keyword evidence="1" id="KW-0732">Signal</keyword>
<protein>
    <recommendedName>
        <fullName evidence="2">NADP-dependent oxidoreductase domain-containing protein</fullName>
    </recommendedName>
</protein>
<dbReference type="OrthoDB" id="416253at2759"/>
<dbReference type="InterPro" id="IPR006311">
    <property type="entry name" value="TAT_signal"/>
</dbReference>
<dbReference type="CDD" id="cd19071">
    <property type="entry name" value="AKR_AKR1-5-like"/>
    <property type="match status" value="1"/>
</dbReference>
<reference evidence="3" key="1">
    <citation type="submission" date="2021-11" db="EMBL/GenBank/DDBJ databases">
        <authorList>
            <consortium name="Genoscope - CEA"/>
            <person name="William W."/>
        </authorList>
    </citation>
    <scope>NUCLEOTIDE SEQUENCE</scope>
</reference>
<name>A0A8J2SYY3_9STRA</name>
<dbReference type="InterPro" id="IPR020471">
    <property type="entry name" value="AKR"/>
</dbReference>